<dbReference type="PROSITE" id="PS51820">
    <property type="entry name" value="PA14"/>
    <property type="match status" value="1"/>
</dbReference>
<dbReference type="InterPro" id="IPR001764">
    <property type="entry name" value="Glyco_hydro_3_N"/>
</dbReference>
<dbReference type="Pfam" id="PF14310">
    <property type="entry name" value="Fn3-like"/>
    <property type="match status" value="1"/>
</dbReference>
<evidence type="ECO:0000256" key="10">
    <source>
        <dbReference type="ARBA" id="ARBA00023326"/>
    </source>
</evidence>
<dbReference type="InterPro" id="IPR011658">
    <property type="entry name" value="PA14_dom"/>
</dbReference>
<dbReference type="InterPro" id="IPR019800">
    <property type="entry name" value="Glyco_hydro_3_AS"/>
</dbReference>
<dbReference type="Gene3D" id="2.60.40.10">
    <property type="entry name" value="Immunoglobulins"/>
    <property type="match status" value="1"/>
</dbReference>
<evidence type="ECO:0000256" key="8">
    <source>
        <dbReference type="ARBA" id="ARBA00023277"/>
    </source>
</evidence>
<evidence type="ECO:0000256" key="9">
    <source>
        <dbReference type="ARBA" id="ARBA00023295"/>
    </source>
</evidence>
<keyword evidence="14" id="KW-1185">Reference proteome</keyword>
<dbReference type="GO" id="GO:0016787">
    <property type="term" value="F:hydrolase activity"/>
    <property type="evidence" value="ECO:0007669"/>
    <property type="project" value="UniProtKB-KW"/>
</dbReference>
<dbReference type="Pfam" id="PF07691">
    <property type="entry name" value="PA14"/>
    <property type="match status" value="1"/>
</dbReference>
<evidence type="ECO:0000259" key="12">
    <source>
        <dbReference type="PROSITE" id="PS51820"/>
    </source>
</evidence>
<dbReference type="Gene3D" id="3.20.20.300">
    <property type="entry name" value="Glycoside hydrolase, family 3, N-terminal domain"/>
    <property type="match status" value="1"/>
</dbReference>
<dbReference type="PANTHER" id="PTHR42715:SF3">
    <property type="entry name" value="BETA-GLUCOSIDASE B-RELATED"/>
    <property type="match status" value="1"/>
</dbReference>
<dbReference type="InterPro" id="IPR017853">
    <property type="entry name" value="GH"/>
</dbReference>
<keyword evidence="8 11" id="KW-0119">Carbohydrate metabolism</keyword>
<evidence type="ECO:0000256" key="4">
    <source>
        <dbReference type="ARBA" id="ARBA00012744"/>
    </source>
</evidence>
<dbReference type="Gene3D" id="3.40.50.1700">
    <property type="entry name" value="Glycoside hydrolase family 3 C-terminal domain"/>
    <property type="match status" value="1"/>
</dbReference>
<sequence length="838" mass="90452">MKPTVESILSALTLEEKISLLAGSNGWLSVAIPEKGVPCMKTTDGPNGARGSNIDGGKTAACFPAACSVAATFDVDLARRVGVALGEETITKGAHCLLGPTVCIHRHPLGGRNFESFSEDPLLSGHMAIANIRGLQSTGVSATVKHFAVNEQETQRLNVNAVVSERALREIYLKPFELVVKHGKPWAIMTAYNKINGYHADSNEVLLKQVLRGDWGWDGLVMSDWGGVNSTAESINAGVDLEMPGPSRWRKIPDVLAAIKAGEISEATINERAHRVLGFLQAAKCFENPIWGEPNEQAVDKPEHRALIREAGAKGIVLLKNQNQVLPLTREKIKGKRIALYGYAKECLAHGGGSASVSPHYKVTVWDAFHEAFEDDDVELLYSQGAHTMRQLPVLTDHVVDSEGNPGFTCNVYDMESGVLVEALNGYEKSQITIMDGYNLDKKEIQLTGVFQPPETTTYYFTLSGLGPSQLIVNDDVILDQGSSCEDTMGFLFGGVPVPLAKLSMEQGNKYKIQIKSLPPTSTTGRPPGFLDGKSGVRVGCVPSTDHDKDILSEAVALAKTSDYSIIFTGHDPSWETEGQDQAGFNLPRDGSQDRLIAAVAAVCPRVIVVNSTGVAVAMPWLDHVQGILQAWFPGQEAGHSIVDVLTGAQSPEGHLPCTFPKRIEDCPAYGNFPGDSHPEHGLQVAYKEGLFIGYRHFDRLPRSKVNFPFGFGLSYTTFDLADLVVREISKDGYALSLAVSNTGDVKGATVVQVYAGRKNTSPEDPLKVLVGFKKVTLGPGTSSVVEVVVNARDLASWDEGIHEWVVEAGDYIFSVGNSAVDIAMTAVLSMDRIIYGP</sequence>
<comment type="caution">
    <text evidence="13">The sequence shown here is derived from an EMBL/GenBank/DDBJ whole genome shotgun (WGS) entry which is preliminary data.</text>
</comment>
<keyword evidence="9 11" id="KW-0326">Glycosidase</keyword>
<protein>
    <recommendedName>
        <fullName evidence="4 11">beta-glucosidase</fullName>
        <ecNumber evidence="4 11">3.2.1.21</ecNumber>
    </recommendedName>
</protein>
<dbReference type="InterPro" id="IPR013783">
    <property type="entry name" value="Ig-like_fold"/>
</dbReference>
<evidence type="ECO:0000256" key="1">
    <source>
        <dbReference type="ARBA" id="ARBA00000448"/>
    </source>
</evidence>
<dbReference type="EMBL" id="JBFXLT010000215">
    <property type="protein sequence ID" value="KAL2802023.1"/>
    <property type="molecule type" value="Genomic_DNA"/>
</dbReference>
<evidence type="ECO:0000313" key="14">
    <source>
        <dbReference type="Proteomes" id="UP001610334"/>
    </source>
</evidence>
<comment type="similarity">
    <text evidence="3 11">Belongs to the glycosyl hydrolase 3 family.</text>
</comment>
<name>A0ABR4GSH1_9EURO</name>
<evidence type="ECO:0000256" key="2">
    <source>
        <dbReference type="ARBA" id="ARBA00004987"/>
    </source>
</evidence>
<accession>A0ABR4GSH1</accession>
<evidence type="ECO:0000256" key="7">
    <source>
        <dbReference type="ARBA" id="ARBA00023180"/>
    </source>
</evidence>
<dbReference type="SUPFAM" id="SSF56988">
    <property type="entry name" value="Anthrax protective antigen"/>
    <property type="match status" value="1"/>
</dbReference>
<comment type="pathway">
    <text evidence="2 11">Glycan metabolism; cellulose degradation.</text>
</comment>
<organism evidence="13 14">
    <name type="scientific">Aspergillus granulosus</name>
    <dbReference type="NCBI Taxonomy" id="176169"/>
    <lineage>
        <taxon>Eukaryota</taxon>
        <taxon>Fungi</taxon>
        <taxon>Dikarya</taxon>
        <taxon>Ascomycota</taxon>
        <taxon>Pezizomycotina</taxon>
        <taxon>Eurotiomycetes</taxon>
        <taxon>Eurotiomycetidae</taxon>
        <taxon>Eurotiales</taxon>
        <taxon>Aspergillaceae</taxon>
        <taxon>Aspergillus</taxon>
        <taxon>Aspergillus subgen. Nidulantes</taxon>
    </lineage>
</organism>
<dbReference type="Gene3D" id="2.60.120.260">
    <property type="entry name" value="Galactose-binding domain-like"/>
    <property type="match status" value="1"/>
</dbReference>
<comment type="catalytic activity">
    <reaction evidence="1 11">
        <text>Hydrolysis of terminal, non-reducing beta-D-glucosyl residues with release of beta-D-glucose.</text>
        <dbReference type="EC" id="3.2.1.21"/>
    </reaction>
</comment>
<dbReference type="InterPro" id="IPR037524">
    <property type="entry name" value="PA14/GLEYA"/>
</dbReference>
<dbReference type="InterPro" id="IPR036962">
    <property type="entry name" value="Glyco_hydro_3_N_sf"/>
</dbReference>
<dbReference type="PROSITE" id="PS00775">
    <property type="entry name" value="GLYCOSYL_HYDROL_F3"/>
    <property type="match status" value="1"/>
</dbReference>
<evidence type="ECO:0000256" key="5">
    <source>
        <dbReference type="ARBA" id="ARBA00022801"/>
    </source>
</evidence>
<feature type="domain" description="PA14" evidence="12">
    <location>
        <begin position="403"/>
        <end position="556"/>
    </location>
</feature>
<keyword evidence="7" id="KW-0325">Glycoprotein</keyword>
<dbReference type="SUPFAM" id="SSF51445">
    <property type="entry name" value="(Trans)glycosidases"/>
    <property type="match status" value="1"/>
</dbReference>
<reference evidence="13 14" key="1">
    <citation type="submission" date="2024-07" db="EMBL/GenBank/DDBJ databases">
        <title>Section-level genome sequencing and comparative genomics of Aspergillus sections Usti and Cavernicolus.</title>
        <authorList>
            <consortium name="Lawrence Berkeley National Laboratory"/>
            <person name="Nybo J.L."/>
            <person name="Vesth T.C."/>
            <person name="Theobald S."/>
            <person name="Frisvad J.C."/>
            <person name="Larsen T.O."/>
            <person name="Kjaerboelling I."/>
            <person name="Rothschild-Mancinelli K."/>
            <person name="Lyhne E.K."/>
            <person name="Kogle M.E."/>
            <person name="Barry K."/>
            <person name="Clum A."/>
            <person name="Na H."/>
            <person name="Ledsgaard L."/>
            <person name="Lin J."/>
            <person name="Lipzen A."/>
            <person name="Kuo A."/>
            <person name="Riley R."/>
            <person name="Mondo S."/>
            <person name="Labutti K."/>
            <person name="Haridas S."/>
            <person name="Pangalinan J."/>
            <person name="Salamov A.A."/>
            <person name="Simmons B.A."/>
            <person name="Magnuson J.K."/>
            <person name="Chen J."/>
            <person name="Drula E."/>
            <person name="Henrissat B."/>
            <person name="Wiebenga A."/>
            <person name="Lubbers R.J."/>
            <person name="Gomes A.C."/>
            <person name="Makela M.R."/>
            <person name="Stajich J."/>
            <person name="Grigoriev I.V."/>
            <person name="Mortensen U.H."/>
            <person name="De Vries R.P."/>
            <person name="Baker S.E."/>
            <person name="Andersen M.R."/>
        </authorList>
    </citation>
    <scope>NUCLEOTIDE SEQUENCE [LARGE SCALE GENOMIC DNA]</scope>
    <source>
        <strain evidence="13 14">CBS 588.65</strain>
    </source>
</reference>
<gene>
    <name evidence="13" type="ORF">BJX63DRAFT_441516</name>
</gene>
<dbReference type="PANTHER" id="PTHR42715">
    <property type="entry name" value="BETA-GLUCOSIDASE"/>
    <property type="match status" value="1"/>
</dbReference>
<dbReference type="InterPro" id="IPR002772">
    <property type="entry name" value="Glyco_hydro_3_C"/>
</dbReference>
<dbReference type="EC" id="3.2.1.21" evidence="4 11"/>
<keyword evidence="6" id="KW-0136">Cellulose degradation</keyword>
<evidence type="ECO:0000256" key="3">
    <source>
        <dbReference type="ARBA" id="ARBA00005336"/>
    </source>
</evidence>
<evidence type="ECO:0000256" key="6">
    <source>
        <dbReference type="ARBA" id="ARBA00023001"/>
    </source>
</evidence>
<dbReference type="InterPro" id="IPR050288">
    <property type="entry name" value="Cellulose_deg_GH3"/>
</dbReference>
<dbReference type="SMART" id="SM01217">
    <property type="entry name" value="Fn3_like"/>
    <property type="match status" value="1"/>
</dbReference>
<dbReference type="InterPro" id="IPR036881">
    <property type="entry name" value="Glyco_hydro_3_C_sf"/>
</dbReference>
<dbReference type="InterPro" id="IPR026891">
    <property type="entry name" value="Fn3-like"/>
</dbReference>
<keyword evidence="5 11" id="KW-0378">Hydrolase</keyword>
<dbReference type="Proteomes" id="UP001610334">
    <property type="component" value="Unassembled WGS sequence"/>
</dbReference>
<dbReference type="SUPFAM" id="SSF52279">
    <property type="entry name" value="Beta-D-glucan exohydrolase, C-terminal domain"/>
    <property type="match status" value="1"/>
</dbReference>
<keyword evidence="10 11" id="KW-0624">Polysaccharide degradation</keyword>
<proteinExistence type="inferred from homology"/>
<evidence type="ECO:0000313" key="13">
    <source>
        <dbReference type="EMBL" id="KAL2802023.1"/>
    </source>
</evidence>
<dbReference type="Pfam" id="PF00933">
    <property type="entry name" value="Glyco_hydro_3"/>
    <property type="match status" value="1"/>
</dbReference>
<evidence type="ECO:0000256" key="11">
    <source>
        <dbReference type="RuleBase" id="RU361161"/>
    </source>
</evidence>
<dbReference type="Pfam" id="PF01915">
    <property type="entry name" value="Glyco_hydro_3_C"/>
    <property type="match status" value="1"/>
</dbReference>
<dbReference type="PRINTS" id="PR00133">
    <property type="entry name" value="GLHYDRLASE3"/>
</dbReference>